<proteinExistence type="predicted"/>
<accession>A0A9X4XP12</accession>
<dbReference type="Proteomes" id="UP000438991">
    <property type="component" value="Unassembled WGS sequence"/>
</dbReference>
<feature type="chain" id="PRO_5040809407" evidence="1">
    <location>
        <begin position="26"/>
        <end position="289"/>
    </location>
</feature>
<dbReference type="PANTHER" id="PTHR30535:SF34">
    <property type="entry name" value="MOLYBDATE-BINDING PROTEIN MOLA"/>
    <property type="match status" value="1"/>
</dbReference>
<evidence type="ECO:0000259" key="2">
    <source>
        <dbReference type="PROSITE" id="PS50983"/>
    </source>
</evidence>
<sequence>MDRLVAAAATILTVAALIAPAAVLAAEPALEPAGVPRRIASLNLCTDQLLLSLADPEQIIGLSPYARDPTLSWAAAEAARHPLLSGGAEDVMVLKPDLVVAGRFERRATREMLARRGLRVVDFDIVRSVEEAKQQITRMGALVGHPERAAARNAAIDAALARARTAASRSGLRVLAVSRRGWVPGADSLISSLLAAVGLVNAAAELGFAAGGFASLEEIVATRPDLVLVAAAAPVAEDQGQAFLLHPALDRLYPPERRLVVPEMLTVCGGPMLAEALDRLAAALGRVER</sequence>
<dbReference type="PANTHER" id="PTHR30535">
    <property type="entry name" value="VITAMIN B12-BINDING PROTEIN"/>
    <property type="match status" value="1"/>
</dbReference>
<protein>
    <submittedName>
        <fullName evidence="3">ABC transporter substrate-binding protein</fullName>
    </submittedName>
</protein>
<reference evidence="3 4" key="1">
    <citation type="submission" date="2019-11" db="EMBL/GenBank/DDBJ databases">
        <title>Whole-genome sequence of Rhodoplanes serenus DSM 18633, type strain.</title>
        <authorList>
            <person name="Kyndt J.A."/>
            <person name="Meyer T.E."/>
        </authorList>
    </citation>
    <scope>NUCLEOTIDE SEQUENCE [LARGE SCALE GENOMIC DNA]</scope>
    <source>
        <strain evidence="3 4">DSM 18633</strain>
    </source>
</reference>
<dbReference type="EMBL" id="WNKV01000020">
    <property type="protein sequence ID" value="MTW18758.1"/>
    <property type="molecule type" value="Genomic_DNA"/>
</dbReference>
<dbReference type="InterPro" id="IPR002491">
    <property type="entry name" value="ABC_transptr_periplasmic_BD"/>
</dbReference>
<dbReference type="Pfam" id="PF01497">
    <property type="entry name" value="Peripla_BP_2"/>
    <property type="match status" value="1"/>
</dbReference>
<name>A0A9X4XP12_9BRAD</name>
<dbReference type="GO" id="GO:0071281">
    <property type="term" value="P:cellular response to iron ion"/>
    <property type="evidence" value="ECO:0007669"/>
    <property type="project" value="TreeGrafter"/>
</dbReference>
<keyword evidence="1" id="KW-0732">Signal</keyword>
<dbReference type="Gene3D" id="3.40.50.1980">
    <property type="entry name" value="Nitrogenase molybdenum iron protein domain"/>
    <property type="match status" value="2"/>
</dbReference>
<dbReference type="InterPro" id="IPR050902">
    <property type="entry name" value="ABC_Transporter_SBP"/>
</dbReference>
<feature type="domain" description="Fe/B12 periplasmic-binding" evidence="2">
    <location>
        <begin position="38"/>
        <end position="288"/>
    </location>
</feature>
<feature type="signal peptide" evidence="1">
    <location>
        <begin position="1"/>
        <end position="25"/>
    </location>
</feature>
<evidence type="ECO:0000256" key="1">
    <source>
        <dbReference type="SAM" id="SignalP"/>
    </source>
</evidence>
<organism evidence="3 4">
    <name type="scientific">Rhodoplanes serenus</name>
    <dbReference type="NCBI Taxonomy" id="200615"/>
    <lineage>
        <taxon>Bacteria</taxon>
        <taxon>Pseudomonadati</taxon>
        <taxon>Pseudomonadota</taxon>
        <taxon>Alphaproteobacteria</taxon>
        <taxon>Hyphomicrobiales</taxon>
        <taxon>Nitrobacteraceae</taxon>
        <taxon>Rhodoplanes</taxon>
    </lineage>
</organism>
<evidence type="ECO:0000313" key="4">
    <source>
        <dbReference type="Proteomes" id="UP000438991"/>
    </source>
</evidence>
<dbReference type="AlphaFoldDB" id="A0A9X4XP12"/>
<dbReference type="SUPFAM" id="SSF53807">
    <property type="entry name" value="Helical backbone' metal receptor"/>
    <property type="match status" value="1"/>
</dbReference>
<evidence type="ECO:0000313" key="3">
    <source>
        <dbReference type="EMBL" id="MTW18758.1"/>
    </source>
</evidence>
<gene>
    <name evidence="3" type="ORF">GJ689_21385</name>
</gene>
<dbReference type="PROSITE" id="PS50983">
    <property type="entry name" value="FE_B12_PBP"/>
    <property type="match status" value="1"/>
</dbReference>
<comment type="caution">
    <text evidence="3">The sequence shown here is derived from an EMBL/GenBank/DDBJ whole genome shotgun (WGS) entry which is preliminary data.</text>
</comment>